<evidence type="ECO:0000313" key="1">
    <source>
        <dbReference type="EMBL" id="MDR6528103.1"/>
    </source>
</evidence>
<dbReference type="EMBL" id="JAVDQY010000004">
    <property type="protein sequence ID" value="MDR6528103.1"/>
    <property type="molecule type" value="Genomic_DNA"/>
</dbReference>
<reference evidence="1" key="1">
    <citation type="submission" date="2023-07" db="EMBL/GenBank/DDBJ databases">
        <title>Sorghum-associated microbial communities from plants grown in Nebraska, USA.</title>
        <authorList>
            <person name="Schachtman D."/>
        </authorList>
    </citation>
    <scope>NUCLEOTIDE SEQUENCE</scope>
    <source>
        <strain evidence="1">DS2360</strain>
    </source>
</reference>
<dbReference type="AlphaFoldDB" id="A0AAE3Y9P1"/>
<gene>
    <name evidence="1" type="ORF">J2787_003522</name>
</gene>
<name>A0AAE3Y9P1_9FLAO</name>
<organism evidence="1 2">
    <name type="scientific">Chryseobacterium rhizosphaerae</name>
    <dbReference type="NCBI Taxonomy" id="395937"/>
    <lineage>
        <taxon>Bacteria</taxon>
        <taxon>Pseudomonadati</taxon>
        <taxon>Bacteroidota</taxon>
        <taxon>Flavobacteriia</taxon>
        <taxon>Flavobacteriales</taxon>
        <taxon>Weeksellaceae</taxon>
        <taxon>Chryseobacterium group</taxon>
        <taxon>Chryseobacterium</taxon>
    </lineage>
</organism>
<proteinExistence type="predicted"/>
<comment type="caution">
    <text evidence="1">The sequence shown here is derived from an EMBL/GenBank/DDBJ whole genome shotgun (WGS) entry which is preliminary data.</text>
</comment>
<dbReference type="Proteomes" id="UP001184861">
    <property type="component" value="Unassembled WGS sequence"/>
</dbReference>
<accession>A0AAE3Y9P1</accession>
<sequence length="58" mass="7234">MLQKDYLNDEYITQKYFQKQLITSLALLCTIEIFSKFQTLHEYLLPYYFNTFYIFFKL</sequence>
<protein>
    <submittedName>
        <fullName evidence="1">Uncharacterized protein</fullName>
    </submittedName>
</protein>
<evidence type="ECO:0000313" key="2">
    <source>
        <dbReference type="Proteomes" id="UP001184861"/>
    </source>
</evidence>